<dbReference type="InterPro" id="IPR050628">
    <property type="entry name" value="SNF2_RAD54_helicase_TF"/>
</dbReference>
<reference evidence="6" key="1">
    <citation type="submission" date="2020-11" db="EMBL/GenBank/DDBJ databases">
        <title>Chlorella ohadii genome sequencing and assembly.</title>
        <authorList>
            <person name="Murik O."/>
            <person name="Treves H."/>
            <person name="Kedem I."/>
            <person name="Shotland Y."/>
            <person name="Kaplan A."/>
        </authorList>
    </citation>
    <scope>NUCLEOTIDE SEQUENCE</scope>
    <source>
        <strain evidence="6">1</strain>
    </source>
</reference>
<dbReference type="Gene3D" id="3.40.50.10810">
    <property type="entry name" value="Tandem AAA-ATPase domain"/>
    <property type="match status" value="1"/>
</dbReference>
<feature type="region of interest" description="Disordered" evidence="4">
    <location>
        <begin position="362"/>
        <end position="388"/>
    </location>
</feature>
<feature type="region of interest" description="Disordered" evidence="4">
    <location>
        <begin position="202"/>
        <end position="332"/>
    </location>
</feature>
<evidence type="ECO:0000259" key="5">
    <source>
        <dbReference type="PROSITE" id="PS51194"/>
    </source>
</evidence>
<dbReference type="EMBL" id="JADXDR010000067">
    <property type="protein sequence ID" value="KAI7841185.1"/>
    <property type="molecule type" value="Genomic_DNA"/>
</dbReference>
<dbReference type="GO" id="GO:0005524">
    <property type="term" value="F:ATP binding"/>
    <property type="evidence" value="ECO:0007669"/>
    <property type="project" value="UniProtKB-KW"/>
</dbReference>
<dbReference type="InterPro" id="IPR038718">
    <property type="entry name" value="SNF2-like_sf"/>
</dbReference>
<dbReference type="Pfam" id="PF00176">
    <property type="entry name" value="SNF2-rel_dom"/>
    <property type="match status" value="1"/>
</dbReference>
<feature type="compositionally biased region" description="Acidic residues" evidence="4">
    <location>
        <begin position="110"/>
        <end position="121"/>
    </location>
</feature>
<feature type="compositionally biased region" description="Basic and acidic residues" evidence="4">
    <location>
        <begin position="129"/>
        <end position="145"/>
    </location>
</feature>
<feature type="region of interest" description="Disordered" evidence="4">
    <location>
        <begin position="103"/>
        <end position="175"/>
    </location>
</feature>
<dbReference type="SMART" id="SM00490">
    <property type="entry name" value="HELICc"/>
    <property type="match status" value="1"/>
</dbReference>
<organism evidence="6 7">
    <name type="scientific">Chlorella ohadii</name>
    <dbReference type="NCBI Taxonomy" id="2649997"/>
    <lineage>
        <taxon>Eukaryota</taxon>
        <taxon>Viridiplantae</taxon>
        <taxon>Chlorophyta</taxon>
        <taxon>core chlorophytes</taxon>
        <taxon>Trebouxiophyceae</taxon>
        <taxon>Chlorellales</taxon>
        <taxon>Chlorellaceae</taxon>
        <taxon>Chlorella clade</taxon>
        <taxon>Chlorella</taxon>
    </lineage>
</organism>
<dbReference type="PROSITE" id="PS51194">
    <property type="entry name" value="HELICASE_CTER"/>
    <property type="match status" value="1"/>
</dbReference>
<dbReference type="Gene3D" id="3.40.50.300">
    <property type="entry name" value="P-loop containing nucleotide triphosphate hydrolases"/>
    <property type="match status" value="1"/>
</dbReference>
<feature type="compositionally biased region" description="Acidic residues" evidence="4">
    <location>
        <begin position="202"/>
        <end position="212"/>
    </location>
</feature>
<keyword evidence="2" id="KW-0378">Hydrolase</keyword>
<dbReference type="Proteomes" id="UP001205105">
    <property type="component" value="Unassembled WGS sequence"/>
</dbReference>
<evidence type="ECO:0000256" key="2">
    <source>
        <dbReference type="ARBA" id="ARBA00022801"/>
    </source>
</evidence>
<feature type="compositionally biased region" description="Low complexity" evidence="4">
    <location>
        <begin position="286"/>
        <end position="306"/>
    </location>
</feature>
<dbReference type="PANTHER" id="PTHR45626">
    <property type="entry name" value="TRANSCRIPTION TERMINATION FACTOR 2-RELATED"/>
    <property type="match status" value="1"/>
</dbReference>
<keyword evidence="7" id="KW-1185">Reference proteome</keyword>
<evidence type="ECO:0000256" key="3">
    <source>
        <dbReference type="ARBA" id="ARBA00022840"/>
    </source>
</evidence>
<evidence type="ECO:0000256" key="4">
    <source>
        <dbReference type="SAM" id="MobiDB-lite"/>
    </source>
</evidence>
<comment type="caution">
    <text evidence="6">The sequence shown here is derived from an EMBL/GenBank/DDBJ whole genome shotgun (WGS) entry which is preliminary data.</text>
</comment>
<gene>
    <name evidence="6" type="ORF">COHA_005151</name>
</gene>
<evidence type="ECO:0000313" key="6">
    <source>
        <dbReference type="EMBL" id="KAI7841185.1"/>
    </source>
</evidence>
<dbReference type="GO" id="GO:0006281">
    <property type="term" value="P:DNA repair"/>
    <property type="evidence" value="ECO:0007669"/>
    <property type="project" value="TreeGrafter"/>
</dbReference>
<dbReference type="GO" id="GO:0016787">
    <property type="term" value="F:hydrolase activity"/>
    <property type="evidence" value="ECO:0007669"/>
    <property type="project" value="UniProtKB-KW"/>
</dbReference>
<dbReference type="GO" id="GO:0008094">
    <property type="term" value="F:ATP-dependent activity, acting on DNA"/>
    <property type="evidence" value="ECO:0007669"/>
    <property type="project" value="TreeGrafter"/>
</dbReference>
<feature type="compositionally biased region" description="Acidic residues" evidence="4">
    <location>
        <begin position="242"/>
        <end position="266"/>
    </location>
</feature>
<dbReference type="InterPro" id="IPR001650">
    <property type="entry name" value="Helicase_C-like"/>
</dbReference>
<protein>
    <recommendedName>
        <fullName evidence="5">Helicase C-terminal domain-containing protein</fullName>
    </recommendedName>
</protein>
<dbReference type="InterPro" id="IPR027417">
    <property type="entry name" value="P-loop_NTPase"/>
</dbReference>
<dbReference type="Pfam" id="PF00271">
    <property type="entry name" value="Helicase_C"/>
    <property type="match status" value="1"/>
</dbReference>
<sequence length="1332" mass="148831">MPPKRKRPAEAQPIILHSNSEQEEVLAWLRHTVKLPSGILDKLEKQWVGNNEIVDGSIILECDPELLHAIGFGHTVIPKLRNALQAQDFLAATQPVALADQQLAAPAAAEQEEEEEEEEQQQEQAQQQREQRKPFRELQQDEPPAKRRRSATNEPAQCTHCKARKPGPKPSYTWRRHPVSQQRLCFPCLKHWNDHAELPSLGEEEEGDELADLPELTADGASSEEEGQQQAAEGSEAAAAEELSEEADGADEEMEESDGDEEEEEQQQQLDDATLLLSGGRRRGPCRGSQAQRAAAAAEGEAAEPQMLTRRQRAQQAQRAQQPPARRPSRISSIIEVERPLRGAAAAAAAVAAAAPAAAAAAAGDAEVGEDEEEEQEEEAGGDRQQLVEEELGPEAPEGLYQIDWERRCKQALLDIFSSMTVEQLYELVQTEEEEGDWEHHSRNVLRVYRKNQGGAPDVLRACPSSLPTSWVDLTKPKQIAPRLVNFLFTNDADGGNPEDGMSKEGIREALQTYCDGAVKEYVDKHLKPRFQNLPPHTDHHDLMWQLFDFPLGPKIQEGREDSVLLGRKTIEYEAIREGFRADLEANSQGFTSWRALWHAVRENGLVLKDESKDYNWLRDAYLLSTRGKFHVQARLVRQPGRKQVQLSCYVALTKDSLSSSLVGGTFVWKDPETNEERVESVDVAALLCGLDGMEGSPFQRDCRDLQAQYAQSKQELAFRGVPDQLDAGAPLNLKQLDKIMACVEDIDRGEPPRFKQRCDQALKLTLRPYQRRALAHMLQEEQAEGGSARHLWLKYNLPEQPELHCYVSPVLRQIRLSTSRIEAEQWVGACGGSGWIALEMGMGKTACAIGAIQMHPPPPGWRANRAWRSLRARDHLSSVVNNMPHGGTLVVVPPTLVGQWEDEIRKTTDAPLSILRWTEHSKRQERLLDCKVIAEYDAVLVTPQLASQLHTLSSIYWWRVFVDEPQLAAGGFLADKASTPNNATVETFGPSFEFLRLGAFDATYRFMPAVTAHVLKSYLVRYNKAGTLDGEVNLELPDVEEVEVECRLTGPDVSYYHQLKTDKRNDFRSLLFRHDINPDSLKAAWCDPEFEQMWGQEVALPTLKAGQWAKLRGMVGQLRAAASSDKVPTGREEYDAATGRYKAVKHWMQSKAEAVIDILADKDPEEKVLVFSEYPDCLRAIQKLLPDIGLQHRSLIGSSSAASRSKAIRDFQTDPPTKVFLITHRAGGAGITLTAATHIILCEPTLNPSFERQAIGRSHRMGQDKPLTVTRLLMKGTVEEQVKAFVARQLAEEQPTSTAAEANPAGNDETNKLMLEDLRDMLNSQEEIDEN</sequence>
<name>A0AAD5DSI1_9CHLO</name>
<dbReference type="InterPro" id="IPR000330">
    <property type="entry name" value="SNF2_N"/>
</dbReference>
<feature type="region of interest" description="Disordered" evidence="4">
    <location>
        <begin position="1291"/>
        <end position="1332"/>
    </location>
</feature>
<dbReference type="PANTHER" id="PTHR45626:SF38">
    <property type="entry name" value="DEAD-BOX PROTEIN"/>
    <property type="match status" value="1"/>
</dbReference>
<proteinExistence type="predicted"/>
<dbReference type="InterPro" id="IPR049730">
    <property type="entry name" value="SNF2/RAD54-like_C"/>
</dbReference>
<feature type="compositionally biased region" description="Low complexity" evidence="4">
    <location>
        <begin position="228"/>
        <end position="241"/>
    </location>
</feature>
<dbReference type="CDD" id="cd18793">
    <property type="entry name" value="SF2_C_SNF"/>
    <property type="match status" value="1"/>
</dbReference>
<feature type="compositionally biased region" description="Basic and acidic residues" evidence="4">
    <location>
        <begin position="1310"/>
        <end position="1321"/>
    </location>
</feature>
<feature type="compositionally biased region" description="Low complexity" evidence="4">
    <location>
        <begin position="314"/>
        <end position="332"/>
    </location>
</feature>
<evidence type="ECO:0000256" key="1">
    <source>
        <dbReference type="ARBA" id="ARBA00022741"/>
    </source>
</evidence>
<dbReference type="SUPFAM" id="SSF52540">
    <property type="entry name" value="P-loop containing nucleoside triphosphate hydrolases"/>
    <property type="match status" value="2"/>
</dbReference>
<feature type="domain" description="Helicase C-terminal" evidence="5">
    <location>
        <begin position="1152"/>
        <end position="1311"/>
    </location>
</feature>
<keyword evidence="3" id="KW-0067">ATP-binding</keyword>
<dbReference type="GO" id="GO:0005634">
    <property type="term" value="C:nucleus"/>
    <property type="evidence" value="ECO:0007669"/>
    <property type="project" value="TreeGrafter"/>
</dbReference>
<evidence type="ECO:0000313" key="7">
    <source>
        <dbReference type="Proteomes" id="UP001205105"/>
    </source>
</evidence>
<accession>A0AAD5DSI1</accession>
<keyword evidence="1" id="KW-0547">Nucleotide-binding</keyword>
<feature type="compositionally biased region" description="Acidic residues" evidence="4">
    <location>
        <begin position="367"/>
        <end position="380"/>
    </location>
</feature>